<evidence type="ECO:0000313" key="1">
    <source>
        <dbReference type="EMBL" id="KUJ16969.1"/>
    </source>
</evidence>
<gene>
    <name evidence="1" type="ORF">LY89DRAFT_68586</name>
</gene>
<reference evidence="1 2" key="1">
    <citation type="submission" date="2015-10" db="EMBL/GenBank/DDBJ databases">
        <title>Full genome of DAOMC 229536 Phialocephala scopiformis, a fungal endophyte of spruce producing the potent anti-insectan compound rugulosin.</title>
        <authorList>
            <consortium name="DOE Joint Genome Institute"/>
            <person name="Walker A.K."/>
            <person name="Frasz S.L."/>
            <person name="Seifert K.A."/>
            <person name="Miller J.D."/>
            <person name="Mondo S.J."/>
            <person name="Labutti K."/>
            <person name="Lipzen A."/>
            <person name="Dockter R."/>
            <person name="Kennedy M."/>
            <person name="Grigoriev I.V."/>
            <person name="Spatafora J.W."/>
        </authorList>
    </citation>
    <scope>NUCLEOTIDE SEQUENCE [LARGE SCALE GENOMIC DNA]</scope>
    <source>
        <strain evidence="1 2">CBS 120377</strain>
    </source>
</reference>
<dbReference type="RefSeq" id="XP_018071324.1">
    <property type="nucleotide sequence ID" value="XM_018215158.1"/>
</dbReference>
<proteinExistence type="predicted"/>
<keyword evidence="2" id="KW-1185">Reference proteome</keyword>
<sequence length="112" mass="12683">MRPRLRPASTSTALGIMNFRNSLLFTNLNLNLHGTISSTRRRHIFGYDKRLCLFHVPATSWSIKHEKRFSRRTGNLTLVIFCLGKSLPIPAGVGFPHLLTSAWEQGDSYPDT</sequence>
<dbReference type="Proteomes" id="UP000070700">
    <property type="component" value="Unassembled WGS sequence"/>
</dbReference>
<dbReference type="KEGG" id="psco:LY89DRAFT_68586"/>
<evidence type="ECO:0000313" key="2">
    <source>
        <dbReference type="Proteomes" id="UP000070700"/>
    </source>
</evidence>
<dbReference type="AlphaFoldDB" id="A0A194XA07"/>
<name>A0A194XA07_MOLSC</name>
<dbReference type="EMBL" id="KQ947415">
    <property type="protein sequence ID" value="KUJ16969.1"/>
    <property type="molecule type" value="Genomic_DNA"/>
</dbReference>
<dbReference type="InParanoid" id="A0A194XA07"/>
<organism evidence="1 2">
    <name type="scientific">Mollisia scopiformis</name>
    <name type="common">Conifer needle endophyte fungus</name>
    <name type="synonym">Phialocephala scopiformis</name>
    <dbReference type="NCBI Taxonomy" id="149040"/>
    <lineage>
        <taxon>Eukaryota</taxon>
        <taxon>Fungi</taxon>
        <taxon>Dikarya</taxon>
        <taxon>Ascomycota</taxon>
        <taxon>Pezizomycotina</taxon>
        <taxon>Leotiomycetes</taxon>
        <taxon>Helotiales</taxon>
        <taxon>Mollisiaceae</taxon>
        <taxon>Mollisia</taxon>
    </lineage>
</organism>
<accession>A0A194XA07</accession>
<protein>
    <submittedName>
        <fullName evidence="1">Uncharacterized protein</fullName>
    </submittedName>
</protein>
<dbReference type="GeneID" id="28824884"/>